<feature type="domain" description="Flagella basal body P-ring formation protein FlgA SAF" evidence="2">
    <location>
        <begin position="130"/>
        <end position="190"/>
    </location>
</feature>
<proteinExistence type="predicted"/>
<gene>
    <name evidence="3" type="ORF">SBA_ch1_12050</name>
</gene>
<feature type="chain" id="PRO_5045903439" description="Flagella basal body P-ring formation protein FlgA SAF domain-containing protein" evidence="1">
    <location>
        <begin position="23"/>
        <end position="196"/>
    </location>
</feature>
<keyword evidence="4" id="KW-1185">Reference proteome</keyword>
<protein>
    <recommendedName>
        <fullName evidence="2">Flagella basal body P-ring formation protein FlgA SAF domain-containing protein</fullName>
    </recommendedName>
</protein>
<reference evidence="3" key="1">
    <citation type="submission" date="2018-07" db="EMBL/GenBank/DDBJ databases">
        <title>Complete genome sequence of Sphingomonas bisphenolicum strain AO1, a bisphenol A degradative bacterium isolated from Japanese farm field.</title>
        <authorList>
            <person name="Murakami M."/>
            <person name="Koh M."/>
            <person name="Koba S."/>
            <person name="Matsumura Y."/>
        </authorList>
    </citation>
    <scope>NUCLEOTIDE SEQUENCE</scope>
    <source>
        <strain evidence="3">AO1</strain>
    </source>
</reference>
<name>A0ABN5WFC0_9SPHN</name>
<keyword evidence="1" id="KW-0732">Signal</keyword>
<evidence type="ECO:0000313" key="4">
    <source>
        <dbReference type="Proteomes" id="UP001059971"/>
    </source>
</evidence>
<dbReference type="InterPro" id="IPR017585">
    <property type="entry name" value="SAF_FlgA"/>
</dbReference>
<dbReference type="Proteomes" id="UP001059971">
    <property type="component" value="Chromosome 1"/>
</dbReference>
<sequence>MLRFSSLLLAAVALTGVSPALAQAQGSQKFENLDRIDSLVAMTVGANLGEPGGPAAPVDRRLRLAACPTTPSVEGPVFGAAMVQCAALGWRIRVPLVAGAAAAASGPVPRAAPAYGAANRFNRAAPVAAKEAVVRKGDPVQLMAGNAVFSVSRMMVADEDGAMGETIRVREDKKSSPIFAQVVQMGVVRIPGFNDF</sequence>
<dbReference type="Pfam" id="PF13144">
    <property type="entry name" value="ChapFlgA"/>
    <property type="match status" value="1"/>
</dbReference>
<dbReference type="RefSeq" id="WP_224550513.1">
    <property type="nucleotide sequence ID" value="NZ_AP018817.1"/>
</dbReference>
<dbReference type="EMBL" id="AP018817">
    <property type="protein sequence ID" value="BBF69005.1"/>
    <property type="molecule type" value="Genomic_DNA"/>
</dbReference>
<organism evidence="3 4">
    <name type="scientific">Sphingomonas bisphenolicum</name>
    <dbReference type="NCBI Taxonomy" id="296544"/>
    <lineage>
        <taxon>Bacteria</taxon>
        <taxon>Pseudomonadati</taxon>
        <taxon>Pseudomonadota</taxon>
        <taxon>Alphaproteobacteria</taxon>
        <taxon>Sphingomonadales</taxon>
        <taxon>Sphingomonadaceae</taxon>
        <taxon>Sphingomonas</taxon>
    </lineage>
</organism>
<evidence type="ECO:0000256" key="1">
    <source>
        <dbReference type="SAM" id="SignalP"/>
    </source>
</evidence>
<evidence type="ECO:0000313" key="3">
    <source>
        <dbReference type="EMBL" id="BBF69005.1"/>
    </source>
</evidence>
<dbReference type="Gene3D" id="2.30.30.760">
    <property type="match status" value="1"/>
</dbReference>
<evidence type="ECO:0000259" key="2">
    <source>
        <dbReference type="Pfam" id="PF13144"/>
    </source>
</evidence>
<feature type="signal peptide" evidence="1">
    <location>
        <begin position="1"/>
        <end position="22"/>
    </location>
</feature>
<accession>A0ABN5WFC0</accession>